<evidence type="ECO:0000313" key="2">
    <source>
        <dbReference type="EMBL" id="CAE4669305.1"/>
    </source>
</evidence>
<gene>
    <name evidence="2" type="ORF">DBRI00130_LOCUS44278</name>
</gene>
<protein>
    <submittedName>
        <fullName evidence="2">Uncharacterized protein</fullName>
    </submittedName>
</protein>
<feature type="compositionally biased region" description="Low complexity" evidence="1">
    <location>
        <begin position="151"/>
        <end position="170"/>
    </location>
</feature>
<feature type="compositionally biased region" description="Acidic residues" evidence="1">
    <location>
        <begin position="18"/>
        <end position="39"/>
    </location>
</feature>
<feature type="compositionally biased region" description="Acidic residues" evidence="1">
    <location>
        <begin position="46"/>
        <end position="66"/>
    </location>
</feature>
<dbReference type="EMBL" id="HBNS01061426">
    <property type="protein sequence ID" value="CAE4669305.1"/>
    <property type="molecule type" value="Transcribed_RNA"/>
</dbReference>
<evidence type="ECO:0000256" key="1">
    <source>
        <dbReference type="SAM" id="MobiDB-lite"/>
    </source>
</evidence>
<proteinExistence type="predicted"/>
<sequence length="254" mass="29409">MLSLFLFTDDNQKKVDTNDEGNTNDDLEEITLPLEEEIPPEVTVVSEDDDDQSRTESEDDNDDDMVASEVDDSYHELYLPEDKMPTYSSIRFSNNMNMEECDRFHSQFDDYESSTIEINKVTSRLKSDLSKRRCMTRPKNIESSRRKMARTSSFSSQSSDATDTTSSSTNSCSSVYRVMFLDSVTEYPVHTVEEYPMEIRSNIWSSGREVSQNKKRNKKEYKYDFCDWRGATEEDEMVLDTLTGELIHPAHLDC</sequence>
<feature type="region of interest" description="Disordered" evidence="1">
    <location>
        <begin position="1"/>
        <end position="66"/>
    </location>
</feature>
<accession>A0A6S9IAP4</accession>
<name>A0A6S9IAP4_9STRA</name>
<reference evidence="2" key="1">
    <citation type="submission" date="2021-01" db="EMBL/GenBank/DDBJ databases">
        <authorList>
            <person name="Corre E."/>
            <person name="Pelletier E."/>
            <person name="Niang G."/>
            <person name="Scheremetjew M."/>
            <person name="Finn R."/>
            <person name="Kale V."/>
            <person name="Holt S."/>
            <person name="Cochrane G."/>
            <person name="Meng A."/>
            <person name="Brown T."/>
            <person name="Cohen L."/>
        </authorList>
    </citation>
    <scope>NUCLEOTIDE SEQUENCE</scope>
    <source>
        <strain evidence="2">GSO104</strain>
    </source>
</reference>
<dbReference type="AlphaFoldDB" id="A0A6S9IAP4"/>
<feature type="region of interest" description="Disordered" evidence="1">
    <location>
        <begin position="129"/>
        <end position="170"/>
    </location>
</feature>
<organism evidence="2">
    <name type="scientific">Ditylum brightwellii</name>
    <dbReference type="NCBI Taxonomy" id="49249"/>
    <lineage>
        <taxon>Eukaryota</taxon>
        <taxon>Sar</taxon>
        <taxon>Stramenopiles</taxon>
        <taxon>Ochrophyta</taxon>
        <taxon>Bacillariophyta</taxon>
        <taxon>Mediophyceae</taxon>
        <taxon>Lithodesmiophycidae</taxon>
        <taxon>Lithodesmiales</taxon>
        <taxon>Lithodesmiaceae</taxon>
        <taxon>Ditylum</taxon>
    </lineage>
</organism>